<keyword evidence="2" id="KW-0472">Membrane</keyword>
<keyword evidence="4" id="KW-1185">Reference proteome</keyword>
<evidence type="ECO:0000256" key="2">
    <source>
        <dbReference type="SAM" id="Phobius"/>
    </source>
</evidence>
<proteinExistence type="predicted"/>
<dbReference type="AlphaFoldDB" id="A0AAV9HJZ1"/>
<dbReference type="PANTHER" id="PTHR28229:SF1">
    <property type="entry name" value="TRANSLOCATION PROTEIN SEC66"/>
    <property type="match status" value="1"/>
</dbReference>
<dbReference type="PANTHER" id="PTHR28229">
    <property type="entry name" value="TRANSLOCATION PROTEIN SEC66"/>
    <property type="match status" value="1"/>
</dbReference>
<dbReference type="InterPro" id="IPR018624">
    <property type="entry name" value="Sec66"/>
</dbReference>
<sequence length="234" mass="26534">MFDINWRGLLLPLAYMAVLVGTFMTFSTVYRKRKALQSANLAPWFGPHLQRNIYLSLLHMEPQEGSEKAPLVPDSVIRAALLRRAVEDINRIIQIRTAKAACSSLLQRGSVGDDLWQRFQRAEKEMEDELRDVVMEANGLLPGWGQIIFQSANEIAANKMLRDRLDEIEAQTEHEKEWWEKRRGAIRSEFMKELEEADNKSVSATSHDEPVLVDNNTPSTPGSPSTTASQQGKN</sequence>
<reference evidence="3" key="1">
    <citation type="journal article" date="2023" name="Mol. Phylogenet. Evol.">
        <title>Genome-scale phylogeny and comparative genomics of the fungal order Sordariales.</title>
        <authorList>
            <person name="Hensen N."/>
            <person name="Bonometti L."/>
            <person name="Westerberg I."/>
            <person name="Brannstrom I.O."/>
            <person name="Guillou S."/>
            <person name="Cros-Aarteil S."/>
            <person name="Calhoun S."/>
            <person name="Haridas S."/>
            <person name="Kuo A."/>
            <person name="Mondo S."/>
            <person name="Pangilinan J."/>
            <person name="Riley R."/>
            <person name="LaButti K."/>
            <person name="Andreopoulos B."/>
            <person name="Lipzen A."/>
            <person name="Chen C."/>
            <person name="Yan M."/>
            <person name="Daum C."/>
            <person name="Ng V."/>
            <person name="Clum A."/>
            <person name="Steindorff A."/>
            <person name="Ohm R.A."/>
            <person name="Martin F."/>
            <person name="Silar P."/>
            <person name="Natvig D.O."/>
            <person name="Lalanne C."/>
            <person name="Gautier V."/>
            <person name="Ament-Velasquez S.L."/>
            <person name="Kruys A."/>
            <person name="Hutchinson M.I."/>
            <person name="Powell A.J."/>
            <person name="Barry K."/>
            <person name="Miller A.N."/>
            <person name="Grigoriev I.V."/>
            <person name="Debuchy R."/>
            <person name="Gladieux P."/>
            <person name="Hiltunen Thoren M."/>
            <person name="Johannesson H."/>
        </authorList>
    </citation>
    <scope>NUCLEOTIDE SEQUENCE</scope>
    <source>
        <strain evidence="3">PSN324</strain>
    </source>
</reference>
<feature type="region of interest" description="Disordered" evidence="1">
    <location>
        <begin position="194"/>
        <end position="234"/>
    </location>
</feature>
<feature type="transmembrane region" description="Helical" evidence="2">
    <location>
        <begin position="12"/>
        <end position="30"/>
    </location>
</feature>
<dbReference type="GO" id="GO:0031207">
    <property type="term" value="C:Sec62/Sec63 complex"/>
    <property type="evidence" value="ECO:0007669"/>
    <property type="project" value="InterPro"/>
</dbReference>
<evidence type="ECO:0000313" key="4">
    <source>
        <dbReference type="Proteomes" id="UP001321749"/>
    </source>
</evidence>
<dbReference type="EMBL" id="MU864998">
    <property type="protein sequence ID" value="KAK4461065.1"/>
    <property type="molecule type" value="Genomic_DNA"/>
</dbReference>
<protein>
    <submittedName>
        <fullName evidence="3">Sec62/63 complex, subunit Sec66</fullName>
    </submittedName>
</protein>
<evidence type="ECO:0000313" key="3">
    <source>
        <dbReference type="EMBL" id="KAK4461065.1"/>
    </source>
</evidence>
<evidence type="ECO:0000256" key="1">
    <source>
        <dbReference type="SAM" id="MobiDB-lite"/>
    </source>
</evidence>
<dbReference type="Proteomes" id="UP001321749">
    <property type="component" value="Unassembled WGS sequence"/>
</dbReference>
<dbReference type="Pfam" id="PF09802">
    <property type="entry name" value="Sec66"/>
    <property type="match status" value="1"/>
</dbReference>
<keyword evidence="2" id="KW-1133">Transmembrane helix</keyword>
<name>A0AAV9HJZ1_9PEZI</name>
<gene>
    <name evidence="3" type="ORF">QBC42DRAFT_98233</name>
</gene>
<feature type="compositionally biased region" description="Low complexity" evidence="1">
    <location>
        <begin position="217"/>
        <end position="234"/>
    </location>
</feature>
<reference evidence="3" key="2">
    <citation type="submission" date="2023-06" db="EMBL/GenBank/DDBJ databases">
        <authorList>
            <consortium name="Lawrence Berkeley National Laboratory"/>
            <person name="Mondo S.J."/>
            <person name="Hensen N."/>
            <person name="Bonometti L."/>
            <person name="Westerberg I."/>
            <person name="Brannstrom I.O."/>
            <person name="Guillou S."/>
            <person name="Cros-Aarteil S."/>
            <person name="Calhoun S."/>
            <person name="Haridas S."/>
            <person name="Kuo A."/>
            <person name="Pangilinan J."/>
            <person name="Riley R."/>
            <person name="Labutti K."/>
            <person name="Andreopoulos B."/>
            <person name="Lipzen A."/>
            <person name="Chen C."/>
            <person name="Yanf M."/>
            <person name="Daum C."/>
            <person name="Ng V."/>
            <person name="Clum A."/>
            <person name="Steindorff A."/>
            <person name="Ohm R."/>
            <person name="Martin F."/>
            <person name="Silar P."/>
            <person name="Natvig D."/>
            <person name="Lalanne C."/>
            <person name="Gautier V."/>
            <person name="Ament-Velasquez S.L."/>
            <person name="Kruys A."/>
            <person name="Hutchinson M.I."/>
            <person name="Powell A.J."/>
            <person name="Barry K."/>
            <person name="Miller A.N."/>
            <person name="Grigoriev I.V."/>
            <person name="Debuchy R."/>
            <person name="Gladieux P."/>
            <person name="Thoren M.H."/>
            <person name="Johannesson H."/>
        </authorList>
    </citation>
    <scope>NUCLEOTIDE SEQUENCE</scope>
    <source>
        <strain evidence="3">PSN324</strain>
    </source>
</reference>
<accession>A0AAV9HJZ1</accession>
<keyword evidence="2" id="KW-0812">Transmembrane</keyword>
<comment type="caution">
    <text evidence="3">The sequence shown here is derived from an EMBL/GenBank/DDBJ whole genome shotgun (WGS) entry which is preliminary data.</text>
</comment>
<dbReference type="GO" id="GO:0031204">
    <property type="term" value="P:post-translational protein targeting to membrane, translocation"/>
    <property type="evidence" value="ECO:0007669"/>
    <property type="project" value="InterPro"/>
</dbReference>
<organism evidence="3 4">
    <name type="scientific">Cladorrhinum samala</name>
    <dbReference type="NCBI Taxonomy" id="585594"/>
    <lineage>
        <taxon>Eukaryota</taxon>
        <taxon>Fungi</taxon>
        <taxon>Dikarya</taxon>
        <taxon>Ascomycota</taxon>
        <taxon>Pezizomycotina</taxon>
        <taxon>Sordariomycetes</taxon>
        <taxon>Sordariomycetidae</taxon>
        <taxon>Sordariales</taxon>
        <taxon>Podosporaceae</taxon>
        <taxon>Cladorrhinum</taxon>
    </lineage>
</organism>